<keyword evidence="3" id="KW-0862">Zinc</keyword>
<dbReference type="PANTHER" id="PTHR46927:SF3">
    <property type="entry name" value="THAP-TYPE DOMAIN-CONTAINING PROTEIN"/>
    <property type="match status" value="1"/>
</dbReference>
<evidence type="ECO:0000256" key="6">
    <source>
        <dbReference type="SAM" id="MobiDB-lite"/>
    </source>
</evidence>
<gene>
    <name evidence="8" type="ORF">PLEPLA_LOCUS28989</name>
</gene>
<dbReference type="InterPro" id="IPR006612">
    <property type="entry name" value="THAP_Znf"/>
</dbReference>
<keyword evidence="2 5" id="KW-0863">Zinc-finger</keyword>
<keyword evidence="9" id="KW-1185">Reference proteome</keyword>
<evidence type="ECO:0000259" key="7">
    <source>
        <dbReference type="PROSITE" id="PS50950"/>
    </source>
</evidence>
<feature type="domain" description="THAP-type" evidence="7">
    <location>
        <begin position="1"/>
        <end position="54"/>
    </location>
</feature>
<sequence length="126" mass="14518">DPDRLDLWVHNMKRQNWTPKKNSRLCSQHFERQHWSIDTRGWACLKNTAVPTIFSHSKGKEGELRRVHTGRGSDADAWRKRSAKPLAPIHSHVKPLCRSHRTLKRRATPRLPSATLEVKANLESSG</sequence>
<name>A0A9N7UZJ2_PLEPL</name>
<keyword evidence="1" id="KW-0479">Metal-binding</keyword>
<evidence type="ECO:0000256" key="3">
    <source>
        <dbReference type="ARBA" id="ARBA00022833"/>
    </source>
</evidence>
<dbReference type="GO" id="GO:0003677">
    <property type="term" value="F:DNA binding"/>
    <property type="evidence" value="ECO:0007669"/>
    <property type="project" value="UniProtKB-UniRule"/>
</dbReference>
<evidence type="ECO:0000256" key="1">
    <source>
        <dbReference type="ARBA" id="ARBA00022723"/>
    </source>
</evidence>
<feature type="region of interest" description="Disordered" evidence="6">
    <location>
        <begin position="102"/>
        <end position="126"/>
    </location>
</feature>
<feature type="region of interest" description="Disordered" evidence="6">
    <location>
        <begin position="60"/>
        <end position="79"/>
    </location>
</feature>
<feature type="non-terminal residue" evidence="8">
    <location>
        <position position="126"/>
    </location>
</feature>
<protein>
    <recommendedName>
        <fullName evidence="7">THAP-type domain-containing protein</fullName>
    </recommendedName>
</protein>
<dbReference type="SMART" id="SM00980">
    <property type="entry name" value="THAP"/>
    <property type="match status" value="1"/>
</dbReference>
<keyword evidence="4 5" id="KW-0238">DNA-binding</keyword>
<dbReference type="Pfam" id="PF05485">
    <property type="entry name" value="THAP"/>
    <property type="match status" value="1"/>
</dbReference>
<evidence type="ECO:0000313" key="8">
    <source>
        <dbReference type="EMBL" id="CAB1441206.1"/>
    </source>
</evidence>
<dbReference type="PROSITE" id="PS50950">
    <property type="entry name" value="ZF_THAP"/>
    <property type="match status" value="1"/>
</dbReference>
<dbReference type="AlphaFoldDB" id="A0A9N7UZJ2"/>
<dbReference type="InterPro" id="IPR052224">
    <property type="entry name" value="THAP_domain_protein"/>
</dbReference>
<evidence type="ECO:0000256" key="2">
    <source>
        <dbReference type="ARBA" id="ARBA00022771"/>
    </source>
</evidence>
<dbReference type="Proteomes" id="UP001153269">
    <property type="component" value="Unassembled WGS sequence"/>
</dbReference>
<dbReference type="PANTHER" id="PTHR46927">
    <property type="entry name" value="AGAP005574-PA"/>
    <property type="match status" value="1"/>
</dbReference>
<organism evidence="8 9">
    <name type="scientific">Pleuronectes platessa</name>
    <name type="common">European plaice</name>
    <dbReference type="NCBI Taxonomy" id="8262"/>
    <lineage>
        <taxon>Eukaryota</taxon>
        <taxon>Metazoa</taxon>
        <taxon>Chordata</taxon>
        <taxon>Craniata</taxon>
        <taxon>Vertebrata</taxon>
        <taxon>Euteleostomi</taxon>
        <taxon>Actinopterygii</taxon>
        <taxon>Neopterygii</taxon>
        <taxon>Teleostei</taxon>
        <taxon>Neoteleostei</taxon>
        <taxon>Acanthomorphata</taxon>
        <taxon>Carangaria</taxon>
        <taxon>Pleuronectiformes</taxon>
        <taxon>Pleuronectoidei</taxon>
        <taxon>Pleuronectidae</taxon>
        <taxon>Pleuronectes</taxon>
    </lineage>
</organism>
<dbReference type="SUPFAM" id="SSF57716">
    <property type="entry name" value="Glucocorticoid receptor-like (DNA-binding domain)"/>
    <property type="match status" value="1"/>
</dbReference>
<proteinExistence type="predicted"/>
<reference evidence="8" key="1">
    <citation type="submission" date="2020-03" db="EMBL/GenBank/DDBJ databases">
        <authorList>
            <person name="Weist P."/>
        </authorList>
    </citation>
    <scope>NUCLEOTIDE SEQUENCE</scope>
</reference>
<evidence type="ECO:0000256" key="4">
    <source>
        <dbReference type="ARBA" id="ARBA00023125"/>
    </source>
</evidence>
<dbReference type="GO" id="GO:0008270">
    <property type="term" value="F:zinc ion binding"/>
    <property type="evidence" value="ECO:0007669"/>
    <property type="project" value="UniProtKB-KW"/>
</dbReference>
<dbReference type="EMBL" id="CADEAL010002589">
    <property type="protein sequence ID" value="CAB1441206.1"/>
    <property type="molecule type" value="Genomic_DNA"/>
</dbReference>
<evidence type="ECO:0000256" key="5">
    <source>
        <dbReference type="PROSITE-ProRule" id="PRU00309"/>
    </source>
</evidence>
<accession>A0A9N7UZJ2</accession>
<evidence type="ECO:0000313" key="9">
    <source>
        <dbReference type="Proteomes" id="UP001153269"/>
    </source>
</evidence>
<comment type="caution">
    <text evidence="8">The sequence shown here is derived from an EMBL/GenBank/DDBJ whole genome shotgun (WGS) entry which is preliminary data.</text>
</comment>